<dbReference type="Pfam" id="PF00909">
    <property type="entry name" value="Ammonium_transp"/>
    <property type="match status" value="1"/>
</dbReference>
<evidence type="ECO:0000256" key="5">
    <source>
        <dbReference type="ARBA" id="ARBA00022989"/>
    </source>
</evidence>
<dbReference type="InterPro" id="IPR029020">
    <property type="entry name" value="Ammonium/urea_transptr"/>
</dbReference>
<dbReference type="PANTHER" id="PTHR11730:SF6">
    <property type="entry name" value="AMMONIUM TRANSPORTER"/>
    <property type="match status" value="1"/>
</dbReference>
<sequence length="440" mass="46667">MSPEEVLAVVNAAANVSMEAYYWWCTAIMVCIHAGFMMYEMGVSRAKNVLASGVKNILAFAFMIPTFFLFGWWLYWAYGTGNIFIPDASAEFAQYYVPWSDGMGPNLQDGASGVFWAAFTLFAATTASIVSGSVIERIRMSSWIILATLVGSVVWIIGAGWGWSGGGWLVTQWGYHDVGAAGVVHMISGFFALGILINLGPRVGRFNADGSANELRGHNAPLTIAGLMIIIIGFFGFLGGCLIYPAAMAGTAADAGWLTIYGSPATLSSFAFNTLMSFGGGIIGAYFITKDPFWMMSGALGGIFCAASGLDLWYPGTAFALGFLGGVVIPYSHKLITSWGIDDAVGAVSVHGTCGIIGVMAVGILLGGYPAPMEGVPPITFTGQLVGAISMLLLGFIPGYVVSWILKKCGILRVSDALQNFGLDEAEIDTPSYPEFQRSQ</sequence>
<evidence type="ECO:0000256" key="7">
    <source>
        <dbReference type="ARBA" id="ARBA00023177"/>
    </source>
</evidence>
<dbReference type="EMBL" id="CZRL01000041">
    <property type="protein sequence ID" value="CUS50900.1"/>
    <property type="molecule type" value="Genomic_DNA"/>
</dbReference>
<accession>A0A161K168</accession>
<feature type="transmembrane region" description="Helical" evidence="8">
    <location>
        <begin position="267"/>
        <end position="288"/>
    </location>
</feature>
<evidence type="ECO:0000256" key="2">
    <source>
        <dbReference type="ARBA" id="ARBA00005887"/>
    </source>
</evidence>
<feature type="domain" description="Ammonium transporter AmtB-like" evidence="9">
    <location>
        <begin position="24"/>
        <end position="433"/>
    </location>
</feature>
<evidence type="ECO:0000259" key="9">
    <source>
        <dbReference type="Pfam" id="PF00909"/>
    </source>
</evidence>
<feature type="transmembrane region" description="Helical" evidence="8">
    <location>
        <begin position="316"/>
        <end position="332"/>
    </location>
</feature>
<keyword evidence="5 8" id="KW-1133">Transmembrane helix</keyword>
<dbReference type="GO" id="GO:0016020">
    <property type="term" value="C:membrane"/>
    <property type="evidence" value="ECO:0007669"/>
    <property type="project" value="UniProtKB-SubCell"/>
</dbReference>
<name>A0A161K168_9ZZZZ</name>
<dbReference type="SUPFAM" id="SSF111352">
    <property type="entry name" value="Ammonium transporter"/>
    <property type="match status" value="1"/>
</dbReference>
<feature type="transmembrane region" description="Helical" evidence="8">
    <location>
        <begin position="385"/>
        <end position="406"/>
    </location>
</feature>
<dbReference type="PANTHER" id="PTHR11730">
    <property type="entry name" value="AMMONIUM TRANSPORTER"/>
    <property type="match status" value="1"/>
</dbReference>
<organism evidence="10">
    <name type="scientific">hydrothermal vent metagenome</name>
    <dbReference type="NCBI Taxonomy" id="652676"/>
    <lineage>
        <taxon>unclassified sequences</taxon>
        <taxon>metagenomes</taxon>
        <taxon>ecological metagenomes</taxon>
    </lineage>
</organism>
<evidence type="ECO:0000313" key="10">
    <source>
        <dbReference type="EMBL" id="CUS50900.1"/>
    </source>
</evidence>
<reference evidence="10" key="1">
    <citation type="submission" date="2015-10" db="EMBL/GenBank/DDBJ databases">
        <authorList>
            <person name="Gilbert D.G."/>
        </authorList>
    </citation>
    <scope>NUCLEOTIDE SEQUENCE</scope>
</reference>
<feature type="transmembrane region" description="Helical" evidence="8">
    <location>
        <begin position="344"/>
        <end position="365"/>
    </location>
</feature>
<gene>
    <name evidence="10" type="ORF">MGWOODY_XGa562</name>
</gene>
<dbReference type="InterPro" id="IPR024041">
    <property type="entry name" value="NH4_transpt_AmtB-like_dom"/>
</dbReference>
<comment type="subcellular location">
    <subcellularLocation>
        <location evidence="1">Membrane</location>
        <topology evidence="1">Multi-pass membrane protein</topology>
    </subcellularLocation>
</comment>
<dbReference type="GO" id="GO:0097272">
    <property type="term" value="P:ammonium homeostasis"/>
    <property type="evidence" value="ECO:0007669"/>
    <property type="project" value="TreeGrafter"/>
</dbReference>
<feature type="transmembrane region" description="Helical" evidence="8">
    <location>
        <begin position="57"/>
        <end position="78"/>
    </location>
</feature>
<dbReference type="GO" id="GO:0008519">
    <property type="term" value="F:ammonium channel activity"/>
    <property type="evidence" value="ECO:0007669"/>
    <property type="project" value="InterPro"/>
</dbReference>
<feature type="transmembrane region" description="Helical" evidence="8">
    <location>
        <begin position="293"/>
        <end position="310"/>
    </location>
</feature>
<comment type="similarity">
    <text evidence="2">Belongs to the ammonia transporter channel (TC 1.A.11.2) family.</text>
</comment>
<evidence type="ECO:0000256" key="6">
    <source>
        <dbReference type="ARBA" id="ARBA00023136"/>
    </source>
</evidence>
<evidence type="ECO:0000256" key="4">
    <source>
        <dbReference type="ARBA" id="ARBA00022692"/>
    </source>
</evidence>
<feature type="transmembrane region" description="Helical" evidence="8">
    <location>
        <begin position="142"/>
        <end position="163"/>
    </location>
</feature>
<feature type="transmembrane region" description="Helical" evidence="8">
    <location>
        <begin position="20"/>
        <end position="36"/>
    </location>
</feature>
<evidence type="ECO:0000256" key="1">
    <source>
        <dbReference type="ARBA" id="ARBA00004141"/>
    </source>
</evidence>
<protein>
    <submittedName>
        <fullName evidence="10">Ammonium transporter</fullName>
    </submittedName>
</protein>
<evidence type="ECO:0000256" key="8">
    <source>
        <dbReference type="SAM" id="Phobius"/>
    </source>
</evidence>
<feature type="transmembrane region" description="Helical" evidence="8">
    <location>
        <begin position="113"/>
        <end position="135"/>
    </location>
</feature>
<keyword evidence="3" id="KW-0813">Transport</keyword>
<keyword evidence="7" id="KW-0924">Ammonia transport</keyword>
<evidence type="ECO:0000256" key="3">
    <source>
        <dbReference type="ARBA" id="ARBA00022448"/>
    </source>
</evidence>
<feature type="transmembrane region" description="Helical" evidence="8">
    <location>
        <begin position="183"/>
        <end position="201"/>
    </location>
</feature>
<dbReference type="Gene3D" id="1.10.3430.10">
    <property type="entry name" value="Ammonium transporter AmtB like domains"/>
    <property type="match status" value="1"/>
</dbReference>
<proteinExistence type="inferred from homology"/>
<feature type="transmembrane region" description="Helical" evidence="8">
    <location>
        <begin position="222"/>
        <end position="247"/>
    </location>
</feature>
<keyword evidence="6 8" id="KW-0472">Membrane</keyword>
<dbReference type="AlphaFoldDB" id="A0A161K168"/>
<keyword evidence="4 8" id="KW-0812">Transmembrane</keyword>